<feature type="domain" description="SCP" evidence="3">
    <location>
        <begin position="85"/>
        <end position="237"/>
    </location>
</feature>
<sequence length="543" mass="58323">MKFKYLKKFVIYYLVIIAFFIFMRIPGVAKTGTDKLVSGSMSYIELLGTPAWKDYEPSTDAQTHSILDFQILLTPTPTNDEQWMLELVNEARRDPGAFGYPSEIPVPPLYFEGRLLQVARDHTNNMLFGSSFAFFDHDSYTGCTAQGICISASNCHPPGTPSSCGSGNCAVTVCSFVELWSTRVGTAYSPYTSLGENISCNSSVPNMHQSWMNSSGHRQNIMSGAYREIGISFITGGPCGAMGTEDFGSRSGINPSGSGSVITGVVYEDFITPTTKYQGGEGIENAQVSLTGPSSITEFTWGSGGFNVFPDSLGTYTITVTAPGYLPNVKTGIEALAGITTKVDFIMIPVSTPTNTPSLSSTPTFTPTMVPATPTRTLTPTLTKTATGTSTFTFTPTMSFTSTPTATFTSTFTRTATSTPTLTITLTPTLFFPSATFTLSPTATHTSTFTSTPSWTATSSSTAAPTSTRTLAPTATYTLSYTATNTITIPTNTATRTPVISTPTNTPTIKIPVSGKMGRLILFLFIMICVCGFLHFRRKLEFY</sequence>
<evidence type="ECO:0000256" key="2">
    <source>
        <dbReference type="SAM" id="Phobius"/>
    </source>
</evidence>
<reference evidence="4 5" key="1">
    <citation type="journal article" date="2016" name="Nat. Commun.">
        <title>Thousands of microbial genomes shed light on interconnected biogeochemical processes in an aquifer system.</title>
        <authorList>
            <person name="Anantharaman K."/>
            <person name="Brown C.T."/>
            <person name="Hug L.A."/>
            <person name="Sharon I."/>
            <person name="Castelle C.J."/>
            <person name="Probst A.J."/>
            <person name="Thomas B.C."/>
            <person name="Singh A."/>
            <person name="Wilkins M.J."/>
            <person name="Karaoz U."/>
            <person name="Brodie E.L."/>
            <person name="Williams K.H."/>
            <person name="Hubbard S.S."/>
            <person name="Banfield J.F."/>
        </authorList>
    </citation>
    <scope>NUCLEOTIDE SEQUENCE [LARGE SCALE GENOMIC DNA]</scope>
</reference>
<dbReference type="AlphaFoldDB" id="A0A1F7S4L4"/>
<feature type="transmembrane region" description="Helical" evidence="2">
    <location>
        <begin position="9"/>
        <end position="29"/>
    </location>
</feature>
<dbReference type="CDD" id="cd05379">
    <property type="entry name" value="CAP_bacterial"/>
    <property type="match status" value="1"/>
</dbReference>
<dbReference type="Pfam" id="PF00188">
    <property type="entry name" value="CAP"/>
    <property type="match status" value="1"/>
</dbReference>
<dbReference type="Proteomes" id="UP000179266">
    <property type="component" value="Unassembled WGS sequence"/>
</dbReference>
<protein>
    <recommendedName>
        <fullName evidence="3">SCP domain-containing protein</fullName>
    </recommendedName>
</protein>
<comment type="caution">
    <text evidence="4">The sequence shown here is derived from an EMBL/GenBank/DDBJ whole genome shotgun (WGS) entry which is preliminary data.</text>
</comment>
<evidence type="ECO:0000256" key="1">
    <source>
        <dbReference type="SAM" id="MobiDB-lite"/>
    </source>
</evidence>
<dbReference type="Gene3D" id="3.40.33.10">
    <property type="entry name" value="CAP"/>
    <property type="match status" value="1"/>
</dbReference>
<evidence type="ECO:0000313" key="5">
    <source>
        <dbReference type="Proteomes" id="UP000179266"/>
    </source>
</evidence>
<feature type="region of interest" description="Disordered" evidence="1">
    <location>
        <begin position="356"/>
        <end position="381"/>
    </location>
</feature>
<dbReference type="SUPFAM" id="SSF55797">
    <property type="entry name" value="PR-1-like"/>
    <property type="match status" value="1"/>
</dbReference>
<organism evidence="4 5">
    <name type="scientific">Candidatus Schekmanbacteria bacterium RBG_13_48_7</name>
    <dbReference type="NCBI Taxonomy" id="1817878"/>
    <lineage>
        <taxon>Bacteria</taxon>
        <taxon>Candidatus Schekmaniibacteriota</taxon>
    </lineage>
</organism>
<keyword evidence="2" id="KW-0812">Transmembrane</keyword>
<evidence type="ECO:0000313" key="4">
    <source>
        <dbReference type="EMBL" id="OGL48719.1"/>
    </source>
</evidence>
<dbReference type="SUPFAM" id="SSF49464">
    <property type="entry name" value="Carboxypeptidase regulatory domain-like"/>
    <property type="match status" value="1"/>
</dbReference>
<evidence type="ECO:0000259" key="3">
    <source>
        <dbReference type="Pfam" id="PF00188"/>
    </source>
</evidence>
<keyword evidence="2" id="KW-1133">Transmembrane helix</keyword>
<dbReference type="Pfam" id="PF13620">
    <property type="entry name" value="CarboxypepD_reg"/>
    <property type="match status" value="1"/>
</dbReference>
<dbReference type="PANTHER" id="PTHR31157:SF1">
    <property type="entry name" value="SCP DOMAIN-CONTAINING PROTEIN"/>
    <property type="match status" value="1"/>
</dbReference>
<dbReference type="Gene3D" id="2.60.40.1120">
    <property type="entry name" value="Carboxypeptidase-like, regulatory domain"/>
    <property type="match status" value="1"/>
</dbReference>
<dbReference type="EMBL" id="MGDD01000032">
    <property type="protein sequence ID" value="OGL48719.1"/>
    <property type="molecule type" value="Genomic_DNA"/>
</dbReference>
<dbReference type="InterPro" id="IPR008969">
    <property type="entry name" value="CarboxyPept-like_regulatory"/>
</dbReference>
<accession>A0A1F7S4L4</accession>
<name>A0A1F7S4L4_9BACT</name>
<gene>
    <name evidence="4" type="ORF">A2161_05545</name>
</gene>
<feature type="transmembrane region" description="Helical" evidence="2">
    <location>
        <begin position="517"/>
        <end position="536"/>
    </location>
</feature>
<dbReference type="PANTHER" id="PTHR31157">
    <property type="entry name" value="SCP DOMAIN-CONTAINING PROTEIN"/>
    <property type="match status" value="1"/>
</dbReference>
<proteinExistence type="predicted"/>
<dbReference type="InterPro" id="IPR035940">
    <property type="entry name" value="CAP_sf"/>
</dbReference>
<keyword evidence="2" id="KW-0472">Membrane</keyword>
<dbReference type="InterPro" id="IPR014044">
    <property type="entry name" value="CAP_dom"/>
</dbReference>